<reference evidence="2 3" key="1">
    <citation type="journal article" date="2015" name="Nature">
        <title>rRNA introns, odd ribosomes, and small enigmatic genomes across a large radiation of phyla.</title>
        <authorList>
            <person name="Brown C.T."/>
            <person name="Hug L.A."/>
            <person name="Thomas B.C."/>
            <person name="Sharon I."/>
            <person name="Castelle C.J."/>
            <person name="Singh A."/>
            <person name="Wilkins M.J."/>
            <person name="Williams K.H."/>
            <person name="Banfield J.F."/>
        </authorList>
    </citation>
    <scope>NUCLEOTIDE SEQUENCE [LARGE SCALE GENOMIC DNA]</scope>
</reference>
<evidence type="ECO:0000313" key="2">
    <source>
        <dbReference type="EMBL" id="KKQ44324.1"/>
    </source>
</evidence>
<protein>
    <submittedName>
        <fullName evidence="2">Uncharacterized protein</fullName>
    </submittedName>
</protein>
<accession>A0A0G0K5F7</accession>
<keyword evidence="1" id="KW-1133">Transmembrane helix</keyword>
<comment type="caution">
    <text evidence="2">The sequence shown here is derived from an EMBL/GenBank/DDBJ whole genome shotgun (WGS) entry which is preliminary data.</text>
</comment>
<feature type="transmembrane region" description="Helical" evidence="1">
    <location>
        <begin position="21"/>
        <end position="44"/>
    </location>
</feature>
<feature type="transmembrane region" description="Helical" evidence="1">
    <location>
        <begin position="101"/>
        <end position="119"/>
    </location>
</feature>
<dbReference type="EMBL" id="LBTR01000028">
    <property type="protein sequence ID" value="KKQ44324.1"/>
    <property type="molecule type" value="Genomic_DNA"/>
</dbReference>
<keyword evidence="1" id="KW-0472">Membrane</keyword>
<name>A0A0G0K5F7_9BACT</name>
<gene>
    <name evidence="2" type="ORF">US62_C0028G0011</name>
</gene>
<feature type="transmembrane region" description="Helical" evidence="1">
    <location>
        <begin position="56"/>
        <end position="74"/>
    </location>
</feature>
<dbReference type="Proteomes" id="UP000034603">
    <property type="component" value="Unassembled WGS sequence"/>
</dbReference>
<organism evidence="2 3">
    <name type="scientific">Candidatus Woesebacteria bacterium GW2011_GWA1_37_8</name>
    <dbReference type="NCBI Taxonomy" id="1618546"/>
    <lineage>
        <taxon>Bacteria</taxon>
        <taxon>Candidatus Woeseibacteriota</taxon>
    </lineage>
</organism>
<evidence type="ECO:0000313" key="3">
    <source>
        <dbReference type="Proteomes" id="UP000034603"/>
    </source>
</evidence>
<evidence type="ECO:0000256" key="1">
    <source>
        <dbReference type="SAM" id="Phobius"/>
    </source>
</evidence>
<keyword evidence="1" id="KW-0812">Transmembrane</keyword>
<dbReference type="AlphaFoldDB" id="A0A0G0K5F7"/>
<sequence length="122" mass="14180">MRLKKINFEHLKKARIENAKLRKNIVPAIVLVLLSTLSLVYLIFNVDPDKFWSKPLFFLLVFLDSFFIFTIIFAKKRRGLISAIIICATLLLRLLGQTSFYFPLVLIGVGFVFEVIFTLKNR</sequence>
<feature type="transmembrane region" description="Helical" evidence="1">
    <location>
        <begin position="79"/>
        <end position="95"/>
    </location>
</feature>
<proteinExistence type="predicted"/>